<dbReference type="Proteomes" id="UP001199525">
    <property type="component" value="Unassembled WGS sequence"/>
</dbReference>
<comment type="caution">
    <text evidence="1">The sequence shown here is derived from an EMBL/GenBank/DDBJ whole genome shotgun (WGS) entry which is preliminary data.</text>
</comment>
<gene>
    <name evidence="1" type="ORF">LC586_15485</name>
</gene>
<protein>
    <submittedName>
        <fullName evidence="1">Uncharacterized protein</fullName>
    </submittedName>
</protein>
<proteinExistence type="predicted"/>
<reference evidence="1 2" key="1">
    <citation type="journal article" date="2021" name="Microorganisms">
        <title>Genome Evolution of Filamentous Cyanobacterium Nostoc Species: From Facultative Symbiosis to Free Living.</title>
        <authorList>
            <person name="Huo D."/>
            <person name="Li H."/>
            <person name="Cai F."/>
            <person name="Guo X."/>
            <person name="Qiao Z."/>
            <person name="Wang W."/>
            <person name="Yu G."/>
            <person name="Li R."/>
        </authorList>
    </citation>
    <scope>NUCLEOTIDE SEQUENCE [LARGE SCALE GENOMIC DNA]</scope>
    <source>
        <strain evidence="1 2">CHAB 5714</strain>
    </source>
</reference>
<dbReference type="EMBL" id="JAIVFQ010000019">
    <property type="protein sequence ID" value="MCC5600587.1"/>
    <property type="molecule type" value="Genomic_DNA"/>
</dbReference>
<dbReference type="RefSeq" id="WP_229485652.1">
    <property type="nucleotide sequence ID" value="NZ_JAIVFQ010000019.1"/>
</dbReference>
<evidence type="ECO:0000313" key="2">
    <source>
        <dbReference type="Proteomes" id="UP001199525"/>
    </source>
</evidence>
<sequence length="302" mass="34006">MIHSKILQGCPIILCDSQYPSQIEIATYALSQGYSVHIFAPGFLESEVCNLLLLLRDSSDAETARQISTVINKNFCLLNNSNENGFFGTSEDQLTQAILMLTLEFGSFADVMTAAAILKSEQMVKRLMAADLNPWIKMAFGQLFSCGSSSETAANIVSNTYAMFNHFMTSQSISCLIGKTTLPQEIKRKQLIFFGFNRELNQAVAPLIWSVLLLLLSKHISENNECFTLALDPSSRNYLTKFVTSSRQVFINNLAQIIILPSSRTKPEEFDWSAYKDIETFSFIKEFEARARLVEQKFPRPK</sequence>
<keyword evidence="2" id="KW-1185">Reference proteome</keyword>
<evidence type="ECO:0000313" key="1">
    <source>
        <dbReference type="EMBL" id="MCC5600587.1"/>
    </source>
</evidence>
<accession>A0ABS8I959</accession>
<name>A0ABS8I959_9NOSO</name>
<organism evidence="1 2">
    <name type="scientific">Nostoc favosum CHAB5714</name>
    <dbReference type="NCBI Taxonomy" id="2780399"/>
    <lineage>
        <taxon>Bacteria</taxon>
        <taxon>Bacillati</taxon>
        <taxon>Cyanobacteriota</taxon>
        <taxon>Cyanophyceae</taxon>
        <taxon>Nostocales</taxon>
        <taxon>Nostocaceae</taxon>
        <taxon>Nostoc</taxon>
        <taxon>Nostoc favosum</taxon>
    </lineage>
</organism>